<gene>
    <name evidence="3" type="primary">Dlgap5</name>
    <name evidence="3" type="ORF">COLPIC_R07646</name>
</gene>
<feature type="non-terminal residue" evidence="3">
    <location>
        <position position="1"/>
    </location>
</feature>
<dbReference type="GO" id="GO:0031616">
    <property type="term" value="C:spindle pole centrosome"/>
    <property type="evidence" value="ECO:0007669"/>
    <property type="project" value="TreeGrafter"/>
</dbReference>
<dbReference type="OrthoDB" id="10023951at2759"/>
<proteinExistence type="inferred from homology"/>
<keyword evidence="4" id="KW-1185">Reference proteome</keyword>
<dbReference type="Proteomes" id="UP000530263">
    <property type="component" value="Unassembled WGS sequence"/>
</dbReference>
<accession>A0A7K4S442</accession>
<dbReference type="AlphaFoldDB" id="A0A7K4S442"/>
<feature type="region of interest" description="Disordered" evidence="2">
    <location>
        <begin position="149"/>
        <end position="202"/>
    </location>
</feature>
<feature type="compositionally biased region" description="Polar residues" evidence="2">
    <location>
        <begin position="296"/>
        <end position="311"/>
    </location>
</feature>
<feature type="region of interest" description="Disordered" evidence="2">
    <location>
        <begin position="238"/>
        <end position="320"/>
    </location>
</feature>
<feature type="non-terminal residue" evidence="3">
    <location>
        <position position="840"/>
    </location>
</feature>
<comment type="similarity">
    <text evidence="1">Belongs to the SAPAP family.</text>
</comment>
<feature type="region of interest" description="Disordered" evidence="2">
    <location>
        <begin position="636"/>
        <end position="681"/>
    </location>
</feature>
<feature type="region of interest" description="Disordered" evidence="2">
    <location>
        <begin position="367"/>
        <end position="412"/>
    </location>
</feature>
<comment type="caution">
    <text evidence="3">The sequence shown here is derived from an EMBL/GenBank/DDBJ whole genome shotgun (WGS) entry which is preliminary data.</text>
</comment>
<dbReference type="GO" id="GO:0051642">
    <property type="term" value="P:centrosome localization"/>
    <property type="evidence" value="ECO:0007669"/>
    <property type="project" value="TreeGrafter"/>
</dbReference>
<reference evidence="3 4" key="1">
    <citation type="submission" date="2019-09" db="EMBL/GenBank/DDBJ databases">
        <title>Bird 10,000 Genomes (B10K) Project - Family phase.</title>
        <authorList>
            <person name="Zhang G."/>
        </authorList>
    </citation>
    <scope>NUCLEOTIDE SEQUENCE [LARGE SCALE GENOMIC DNA]</scope>
    <source>
        <strain evidence="3">B10K-DU-021-26</strain>
        <tissue evidence="3">Mixed tissue sample</tissue>
    </source>
</reference>
<organism evidence="3 4">
    <name type="scientific">Columbina picui</name>
    <name type="common">Picui ground-dove</name>
    <dbReference type="NCBI Taxonomy" id="115618"/>
    <lineage>
        <taxon>Eukaryota</taxon>
        <taxon>Metazoa</taxon>
        <taxon>Chordata</taxon>
        <taxon>Craniata</taxon>
        <taxon>Vertebrata</taxon>
        <taxon>Euteleostomi</taxon>
        <taxon>Archelosauria</taxon>
        <taxon>Archosauria</taxon>
        <taxon>Dinosauria</taxon>
        <taxon>Saurischia</taxon>
        <taxon>Theropoda</taxon>
        <taxon>Coelurosauria</taxon>
        <taxon>Aves</taxon>
        <taxon>Neognathae</taxon>
        <taxon>Neoaves</taxon>
        <taxon>Columbimorphae</taxon>
        <taxon>Columbiformes</taxon>
        <taxon>Columbidae</taxon>
        <taxon>Columbina</taxon>
    </lineage>
</organism>
<dbReference type="GO" id="GO:0023052">
    <property type="term" value="P:signaling"/>
    <property type="evidence" value="ECO:0007669"/>
    <property type="project" value="InterPro"/>
</dbReference>
<feature type="compositionally biased region" description="Polar residues" evidence="2">
    <location>
        <begin position="73"/>
        <end position="85"/>
    </location>
</feature>
<dbReference type="PANTHER" id="PTHR12353:SF1">
    <property type="entry name" value="DISKS LARGE-ASSOCIATED PROTEIN 5"/>
    <property type="match status" value="1"/>
</dbReference>
<feature type="compositionally biased region" description="Polar residues" evidence="2">
    <location>
        <begin position="240"/>
        <end position="249"/>
    </location>
</feature>
<dbReference type="GO" id="GO:0051382">
    <property type="term" value="P:kinetochore assembly"/>
    <property type="evidence" value="ECO:0007669"/>
    <property type="project" value="TreeGrafter"/>
</dbReference>
<evidence type="ECO:0000313" key="3">
    <source>
        <dbReference type="EMBL" id="NWQ80270.1"/>
    </source>
</evidence>
<dbReference type="GO" id="GO:0005737">
    <property type="term" value="C:cytoplasm"/>
    <property type="evidence" value="ECO:0007669"/>
    <property type="project" value="TreeGrafter"/>
</dbReference>
<dbReference type="EMBL" id="VYZG01001205">
    <property type="protein sequence ID" value="NWQ80270.1"/>
    <property type="molecule type" value="Genomic_DNA"/>
</dbReference>
<dbReference type="InterPro" id="IPR005026">
    <property type="entry name" value="SAPAP"/>
</dbReference>
<dbReference type="Pfam" id="PF03359">
    <property type="entry name" value="GKAP"/>
    <property type="match status" value="1"/>
</dbReference>
<dbReference type="GO" id="GO:0007059">
    <property type="term" value="P:chromosome segregation"/>
    <property type="evidence" value="ECO:0007669"/>
    <property type="project" value="TreeGrafter"/>
</dbReference>
<dbReference type="PANTHER" id="PTHR12353">
    <property type="entry name" value="DISKS LARGE-ASSOCIATED PROTEIN DAP SAP90/PSD-95-ASSOCIATED PROTEIN"/>
    <property type="match status" value="1"/>
</dbReference>
<name>A0A7K4S442_COLPI</name>
<sequence length="840" mass="92700">MAAASQFASRYKKDLSTETLRAKVARRKSMLQKENRHKLFEKGRQFGLTDVNVQLPNARGNSRPNETSEKCSQENSSVKQKQPTDAATKRITDRREMLQRYKEEKELRKLIEQREKAKKGVFKVGLYRPTAPGFLSHVTADPVIVKPREKAAPASSGRITRSKAKNQEEKTVIPTASKHSTVCANGHGVRPTQAGRKQTSTDKVVEKEKVLQPAVQPTSNVRITRAAASAARQMMKTAATAGNQSQRKTANVGKQRKAVKPEVTEVIPSKGQVNKSTQLDPAMKGSAADSKHSASVELQQEQTSVENNNSAPGRPRTRSFAPQNFVFQPLSGLPTYKVTPMTPSRANAFLTPGAIWDFSNSPINVTEKSSETMAQEPNLKSQASPAGKGIQDEQTTTSLKGDTASESDEKTFIERSNETRPVSTDITTPEMKSDDIREQEHDVPYFRNILQSETERLMSQCLQWDGKLELDIPEDAKDLIRTTIGQTRLLIAERFKQFEGLVDNCEFKRGEKETTCTDLDGFWDMVNFQVEDVNKKFDNLKNLQDNEWQPLDVPSKAIVKKKTVPNGVAKPKLEAAGRTAARNRLAAIKAAMRDKMKRDGAAECTRQEKLPDVEKVVFEGGFFRIESPVKTFAGLLSKTPRRSSQRTSERLATPRSSNRASLRNVPSAPREPEGTTTNQTTPVLRGFHPAQHLQMHQFPTGKTPPVEKLPGGFHEQSISTVAEEHCPVAGTAEGTKVLENSSSEVKVTDDTEGMELAAAEQGQDIVMCSPEKETCTGNNFAWSGEPKIHPAGADLQAAYVPMLDAELPFTPVRSKAQKFPAAETLTDLIVFSPFPPSGGK</sequence>
<dbReference type="GO" id="GO:0005634">
    <property type="term" value="C:nucleus"/>
    <property type="evidence" value="ECO:0007669"/>
    <property type="project" value="TreeGrafter"/>
</dbReference>
<feature type="region of interest" description="Disordered" evidence="2">
    <location>
        <begin position="51"/>
        <end position="93"/>
    </location>
</feature>
<feature type="compositionally biased region" description="Polar residues" evidence="2">
    <location>
        <begin position="367"/>
        <end position="384"/>
    </location>
</feature>
<feature type="compositionally biased region" description="Polar residues" evidence="2">
    <location>
        <begin position="51"/>
        <end position="65"/>
    </location>
</feature>
<dbReference type="GO" id="GO:0007052">
    <property type="term" value="P:mitotic spindle organization"/>
    <property type="evidence" value="ECO:0007669"/>
    <property type="project" value="TreeGrafter"/>
</dbReference>
<dbReference type="GO" id="GO:0008017">
    <property type="term" value="F:microtubule binding"/>
    <property type="evidence" value="ECO:0007669"/>
    <property type="project" value="TreeGrafter"/>
</dbReference>
<evidence type="ECO:0000256" key="2">
    <source>
        <dbReference type="SAM" id="MobiDB-lite"/>
    </source>
</evidence>
<dbReference type="GO" id="GO:0007346">
    <property type="term" value="P:regulation of mitotic cell cycle"/>
    <property type="evidence" value="ECO:0007669"/>
    <property type="project" value="TreeGrafter"/>
</dbReference>
<evidence type="ECO:0000256" key="1">
    <source>
        <dbReference type="ARBA" id="ARBA00008839"/>
    </source>
</evidence>
<evidence type="ECO:0000313" key="4">
    <source>
        <dbReference type="Proteomes" id="UP000530263"/>
    </source>
</evidence>
<protein>
    <submittedName>
        <fullName evidence="3">DLGP5 protein</fullName>
    </submittedName>
</protein>